<name>A0A553R7U4_9TELE</name>
<organism evidence="2 3">
    <name type="scientific">Danionella cerebrum</name>
    <dbReference type="NCBI Taxonomy" id="2873325"/>
    <lineage>
        <taxon>Eukaryota</taxon>
        <taxon>Metazoa</taxon>
        <taxon>Chordata</taxon>
        <taxon>Craniata</taxon>
        <taxon>Vertebrata</taxon>
        <taxon>Euteleostomi</taxon>
        <taxon>Actinopterygii</taxon>
        <taxon>Neopterygii</taxon>
        <taxon>Teleostei</taxon>
        <taxon>Ostariophysi</taxon>
        <taxon>Cypriniformes</taxon>
        <taxon>Danionidae</taxon>
        <taxon>Danioninae</taxon>
        <taxon>Danionella</taxon>
    </lineage>
</organism>
<dbReference type="Proteomes" id="UP000316079">
    <property type="component" value="Unassembled WGS sequence"/>
</dbReference>
<evidence type="ECO:0008006" key="4">
    <source>
        <dbReference type="Google" id="ProtNLM"/>
    </source>
</evidence>
<keyword evidence="3" id="KW-1185">Reference proteome</keyword>
<reference evidence="2 3" key="1">
    <citation type="journal article" date="2019" name="Sci. Data">
        <title>Hybrid genome assembly and annotation of Danionella translucida.</title>
        <authorList>
            <person name="Kadobianskyi M."/>
            <person name="Schulze L."/>
            <person name="Schuelke M."/>
            <person name="Judkewitz B."/>
        </authorList>
    </citation>
    <scope>NUCLEOTIDE SEQUENCE [LARGE SCALE GENOMIC DNA]</scope>
    <source>
        <strain evidence="2 3">Bolton</strain>
    </source>
</reference>
<evidence type="ECO:0000256" key="1">
    <source>
        <dbReference type="SAM" id="Phobius"/>
    </source>
</evidence>
<feature type="transmembrane region" description="Helical" evidence="1">
    <location>
        <begin position="46"/>
        <end position="68"/>
    </location>
</feature>
<keyword evidence="1" id="KW-0812">Transmembrane</keyword>
<proteinExistence type="predicted"/>
<dbReference type="EMBL" id="SRMA01025182">
    <property type="protein sequence ID" value="TRY98233.1"/>
    <property type="molecule type" value="Genomic_DNA"/>
</dbReference>
<keyword evidence="1" id="KW-1133">Transmembrane helix</keyword>
<accession>A0A553R7U4</accession>
<dbReference type="AlphaFoldDB" id="A0A553R7U4"/>
<protein>
    <recommendedName>
        <fullName evidence="4">Transmembrane protein 265</fullName>
    </recommendedName>
</protein>
<sequence>MTSNNLEQVIVGEALIQEQTPEKRSAPNPGTYPGLQGILRDTDHRRLAICSIVCGLSCCGIMSLMYSVKARETRKRFQNEETPAAQKKIEQYTKKACFWATAAILAWVLLIVIFPFLLGLGSFLITFKD</sequence>
<keyword evidence="1" id="KW-0472">Membrane</keyword>
<comment type="caution">
    <text evidence="2">The sequence shown here is derived from an EMBL/GenBank/DDBJ whole genome shotgun (WGS) entry which is preliminary data.</text>
</comment>
<evidence type="ECO:0000313" key="2">
    <source>
        <dbReference type="EMBL" id="TRY98233.1"/>
    </source>
</evidence>
<gene>
    <name evidence="2" type="ORF">DNTS_035200</name>
</gene>
<dbReference type="OrthoDB" id="9907795at2759"/>
<feature type="transmembrane region" description="Helical" evidence="1">
    <location>
        <begin position="96"/>
        <end position="125"/>
    </location>
</feature>
<evidence type="ECO:0000313" key="3">
    <source>
        <dbReference type="Proteomes" id="UP000316079"/>
    </source>
</evidence>